<feature type="non-terminal residue" evidence="2">
    <location>
        <position position="177"/>
    </location>
</feature>
<name>A0AAD8E8P4_DIPPU</name>
<keyword evidence="3" id="KW-1185">Reference proteome</keyword>
<protein>
    <submittedName>
        <fullName evidence="2">Uncharacterized protein</fullName>
    </submittedName>
</protein>
<organism evidence="2 3">
    <name type="scientific">Diploptera punctata</name>
    <name type="common">Pacific beetle cockroach</name>
    <dbReference type="NCBI Taxonomy" id="6984"/>
    <lineage>
        <taxon>Eukaryota</taxon>
        <taxon>Metazoa</taxon>
        <taxon>Ecdysozoa</taxon>
        <taxon>Arthropoda</taxon>
        <taxon>Hexapoda</taxon>
        <taxon>Insecta</taxon>
        <taxon>Pterygota</taxon>
        <taxon>Neoptera</taxon>
        <taxon>Polyneoptera</taxon>
        <taxon>Dictyoptera</taxon>
        <taxon>Blattodea</taxon>
        <taxon>Blaberoidea</taxon>
        <taxon>Blaberidae</taxon>
        <taxon>Diplopterinae</taxon>
        <taxon>Diploptera</taxon>
    </lineage>
</organism>
<evidence type="ECO:0000313" key="2">
    <source>
        <dbReference type="EMBL" id="KAJ9581395.1"/>
    </source>
</evidence>
<feature type="region of interest" description="Disordered" evidence="1">
    <location>
        <begin position="1"/>
        <end position="36"/>
    </location>
</feature>
<dbReference type="Proteomes" id="UP001233999">
    <property type="component" value="Unassembled WGS sequence"/>
</dbReference>
<dbReference type="AlphaFoldDB" id="A0AAD8E8P4"/>
<reference evidence="2" key="2">
    <citation type="submission" date="2023-05" db="EMBL/GenBank/DDBJ databases">
        <authorList>
            <person name="Fouks B."/>
        </authorList>
    </citation>
    <scope>NUCLEOTIDE SEQUENCE</scope>
    <source>
        <strain evidence="2">Stay&amp;Tobe</strain>
        <tissue evidence="2">Testes</tissue>
    </source>
</reference>
<dbReference type="EMBL" id="JASPKZ010007932">
    <property type="protein sequence ID" value="KAJ9581395.1"/>
    <property type="molecule type" value="Genomic_DNA"/>
</dbReference>
<evidence type="ECO:0000256" key="1">
    <source>
        <dbReference type="SAM" id="MobiDB-lite"/>
    </source>
</evidence>
<accession>A0AAD8E8P4</accession>
<evidence type="ECO:0000313" key="3">
    <source>
        <dbReference type="Proteomes" id="UP001233999"/>
    </source>
</evidence>
<comment type="caution">
    <text evidence="2">The sequence shown here is derived from an EMBL/GenBank/DDBJ whole genome shotgun (WGS) entry which is preliminary data.</text>
</comment>
<sequence>NVHLPRHIIQSSQTIQGPDFEPHDPQSTPFDSRNSFKRDRTLEVFRHNPADGSIAPPAPRPSSITVPTTCIIKNIQNDNINKGSKRRTAEGSSIKKLGFGKCLQTVGIPLHLQEIRMSANHVHEFHANEIWQVNEDINKLGLSSIVSVTRRKNYEALFVPKRDIAVSRVLFLHKHDC</sequence>
<reference evidence="2" key="1">
    <citation type="journal article" date="2023" name="IScience">
        <title>Live-bearing cockroach genome reveals convergent evolutionary mechanisms linked to viviparity in insects and beyond.</title>
        <authorList>
            <person name="Fouks B."/>
            <person name="Harrison M.C."/>
            <person name="Mikhailova A.A."/>
            <person name="Marchal E."/>
            <person name="English S."/>
            <person name="Carruthers M."/>
            <person name="Jennings E.C."/>
            <person name="Chiamaka E.L."/>
            <person name="Frigard R.A."/>
            <person name="Pippel M."/>
            <person name="Attardo G.M."/>
            <person name="Benoit J.B."/>
            <person name="Bornberg-Bauer E."/>
            <person name="Tobe S.S."/>
        </authorList>
    </citation>
    <scope>NUCLEOTIDE SEQUENCE</scope>
    <source>
        <strain evidence="2">Stay&amp;Tobe</strain>
    </source>
</reference>
<proteinExistence type="predicted"/>
<gene>
    <name evidence="2" type="ORF">L9F63_023430</name>
</gene>
<feature type="non-terminal residue" evidence="2">
    <location>
        <position position="1"/>
    </location>
</feature>